<dbReference type="EMBL" id="MU269551">
    <property type="protein sequence ID" value="KAH7902775.1"/>
    <property type="molecule type" value="Genomic_DNA"/>
</dbReference>
<accession>A0ACB7ZNW0</accession>
<sequence>MPAYYGYMVPRDLVYKLGENTDLPYTKEDHEGTAMSHLIKRGCWNQILGEICTICRGNGLRIRCVVVIDPEEPSRDWGMIATGYAEPPDDNSE</sequence>
<gene>
    <name evidence="1" type="ORF">BJ138DRAFT_1131599</name>
</gene>
<evidence type="ECO:0000313" key="1">
    <source>
        <dbReference type="EMBL" id="KAH7902775.1"/>
    </source>
</evidence>
<proteinExistence type="predicted"/>
<evidence type="ECO:0000313" key="2">
    <source>
        <dbReference type="Proteomes" id="UP000790377"/>
    </source>
</evidence>
<organism evidence="1 2">
    <name type="scientific">Hygrophoropsis aurantiaca</name>
    <dbReference type="NCBI Taxonomy" id="72124"/>
    <lineage>
        <taxon>Eukaryota</taxon>
        <taxon>Fungi</taxon>
        <taxon>Dikarya</taxon>
        <taxon>Basidiomycota</taxon>
        <taxon>Agaricomycotina</taxon>
        <taxon>Agaricomycetes</taxon>
        <taxon>Agaricomycetidae</taxon>
        <taxon>Boletales</taxon>
        <taxon>Coniophorineae</taxon>
        <taxon>Hygrophoropsidaceae</taxon>
        <taxon>Hygrophoropsis</taxon>
    </lineage>
</organism>
<keyword evidence="2" id="KW-1185">Reference proteome</keyword>
<name>A0ACB7ZNW0_9AGAM</name>
<feature type="non-terminal residue" evidence="1">
    <location>
        <position position="93"/>
    </location>
</feature>
<reference evidence="1" key="1">
    <citation type="journal article" date="2021" name="New Phytol.">
        <title>Evolutionary innovations through gain and loss of genes in the ectomycorrhizal Boletales.</title>
        <authorList>
            <person name="Wu G."/>
            <person name="Miyauchi S."/>
            <person name="Morin E."/>
            <person name="Kuo A."/>
            <person name="Drula E."/>
            <person name="Varga T."/>
            <person name="Kohler A."/>
            <person name="Feng B."/>
            <person name="Cao Y."/>
            <person name="Lipzen A."/>
            <person name="Daum C."/>
            <person name="Hundley H."/>
            <person name="Pangilinan J."/>
            <person name="Johnson J."/>
            <person name="Barry K."/>
            <person name="LaButti K."/>
            <person name="Ng V."/>
            <person name="Ahrendt S."/>
            <person name="Min B."/>
            <person name="Choi I.G."/>
            <person name="Park H."/>
            <person name="Plett J.M."/>
            <person name="Magnuson J."/>
            <person name="Spatafora J.W."/>
            <person name="Nagy L.G."/>
            <person name="Henrissat B."/>
            <person name="Grigoriev I.V."/>
            <person name="Yang Z.L."/>
            <person name="Xu J."/>
            <person name="Martin F.M."/>
        </authorList>
    </citation>
    <scope>NUCLEOTIDE SEQUENCE</scope>
    <source>
        <strain evidence="1">ATCC 28755</strain>
    </source>
</reference>
<comment type="caution">
    <text evidence="1">The sequence shown here is derived from an EMBL/GenBank/DDBJ whole genome shotgun (WGS) entry which is preliminary data.</text>
</comment>
<dbReference type="Proteomes" id="UP000790377">
    <property type="component" value="Unassembled WGS sequence"/>
</dbReference>
<protein>
    <submittedName>
        <fullName evidence="1">Uncharacterized protein</fullName>
    </submittedName>
</protein>